<proteinExistence type="predicted"/>
<organism evidence="3 4">
    <name type="scientific">Allocoleopsis franciscana PCC 7113</name>
    <dbReference type="NCBI Taxonomy" id="1173027"/>
    <lineage>
        <taxon>Bacteria</taxon>
        <taxon>Bacillati</taxon>
        <taxon>Cyanobacteriota</taxon>
        <taxon>Cyanophyceae</taxon>
        <taxon>Coleofasciculales</taxon>
        <taxon>Coleofasciculaceae</taxon>
        <taxon>Allocoleopsis</taxon>
        <taxon>Allocoleopsis franciscana</taxon>
    </lineage>
</organism>
<gene>
    <name evidence="3" type="ORF">Mic7113_0930</name>
</gene>
<evidence type="ECO:0000259" key="2">
    <source>
        <dbReference type="Pfam" id="PF09835"/>
    </source>
</evidence>
<name>K9W9B0_9CYAN</name>
<protein>
    <recommendedName>
        <fullName evidence="2">DUF2062 domain-containing protein</fullName>
    </recommendedName>
</protein>
<evidence type="ECO:0000256" key="1">
    <source>
        <dbReference type="SAM" id="Phobius"/>
    </source>
</evidence>
<dbReference type="KEGG" id="mic:Mic7113_0930"/>
<dbReference type="PANTHER" id="PTHR40547:SF1">
    <property type="entry name" value="SLL0298 PROTEIN"/>
    <property type="match status" value="1"/>
</dbReference>
<evidence type="ECO:0000313" key="4">
    <source>
        <dbReference type="Proteomes" id="UP000010471"/>
    </source>
</evidence>
<feature type="domain" description="DUF2062" evidence="2">
    <location>
        <begin position="71"/>
        <end position="214"/>
    </location>
</feature>
<keyword evidence="1" id="KW-0472">Membrane</keyword>
<dbReference type="Pfam" id="PF09835">
    <property type="entry name" value="DUF2062"/>
    <property type="match status" value="1"/>
</dbReference>
<reference evidence="3 4" key="1">
    <citation type="submission" date="2012-06" db="EMBL/GenBank/DDBJ databases">
        <title>Finished chromosome of genome of Microcoleus sp. PCC 7113.</title>
        <authorList>
            <consortium name="US DOE Joint Genome Institute"/>
            <person name="Gugger M."/>
            <person name="Coursin T."/>
            <person name="Rippka R."/>
            <person name="Tandeau De Marsac N."/>
            <person name="Huntemann M."/>
            <person name="Wei C.-L."/>
            <person name="Han J."/>
            <person name="Detter J.C."/>
            <person name="Han C."/>
            <person name="Tapia R."/>
            <person name="Chen A."/>
            <person name="Kyrpides N."/>
            <person name="Mavromatis K."/>
            <person name="Markowitz V."/>
            <person name="Szeto E."/>
            <person name="Ivanova N."/>
            <person name="Pagani I."/>
            <person name="Pati A."/>
            <person name="Goodwin L."/>
            <person name="Nordberg H.P."/>
            <person name="Cantor M.N."/>
            <person name="Hua S.X."/>
            <person name="Woyke T."/>
            <person name="Kerfeld C.A."/>
        </authorList>
    </citation>
    <scope>NUCLEOTIDE SEQUENCE [LARGE SCALE GENOMIC DNA]</scope>
    <source>
        <strain evidence="3 4">PCC 7113</strain>
    </source>
</reference>
<dbReference type="EMBL" id="CP003630">
    <property type="protein sequence ID" value="AFZ16828.1"/>
    <property type="molecule type" value="Genomic_DNA"/>
</dbReference>
<keyword evidence="1" id="KW-0812">Transmembrane</keyword>
<feature type="transmembrane region" description="Helical" evidence="1">
    <location>
        <begin position="180"/>
        <end position="202"/>
    </location>
</feature>
<dbReference type="AlphaFoldDB" id="K9W9B0"/>
<sequence>MAEWWRVTDLFTKKSRKSLQCHPQHLPSVAKTAASGTHTSRRHTPRYTQAWQTHMVKSNRKPRGSKPSWRRRLQYFYWRLARLRGQPESLARGLACGVFAGLFPFFGSQTLLAVLLAFLFRGNKILALVGPWISNPFTSLPIYAFNFYIGKWLINDHTSTNINWRSWEDLKDIKELGIEIIWPLFVGCVVVGFVCAIISYFLGLRLIRRVRTSHHARQRRKRMKYLHQQYPDQYS</sequence>
<dbReference type="RefSeq" id="WP_015180988.1">
    <property type="nucleotide sequence ID" value="NC_019738.1"/>
</dbReference>
<dbReference type="HOGENOM" id="CLU_102912_1_0_3"/>
<dbReference type="InterPro" id="IPR018639">
    <property type="entry name" value="DUF2062"/>
</dbReference>
<keyword evidence="4" id="KW-1185">Reference proteome</keyword>
<evidence type="ECO:0000313" key="3">
    <source>
        <dbReference type="EMBL" id="AFZ16828.1"/>
    </source>
</evidence>
<accession>K9W9B0</accession>
<dbReference type="PANTHER" id="PTHR40547">
    <property type="entry name" value="SLL0298 PROTEIN"/>
    <property type="match status" value="1"/>
</dbReference>
<keyword evidence="1" id="KW-1133">Transmembrane helix</keyword>
<dbReference type="Proteomes" id="UP000010471">
    <property type="component" value="Chromosome"/>
</dbReference>
<feature type="transmembrane region" description="Helical" evidence="1">
    <location>
        <begin position="94"/>
        <end position="120"/>
    </location>
</feature>
<dbReference type="eggNOG" id="COG3216">
    <property type="taxonomic scope" value="Bacteria"/>
</dbReference>